<name>A0A7N0T3R2_KALFE</name>
<sequence>MGRLTLFTTRRTTGGWRRCRELREKVAVAADAAGDVRGGGPAPALLLHRRRECLWREFREPVNCSTYFSSLYQTFTN</sequence>
<dbReference type="AlphaFoldDB" id="A0A7N0T3R2"/>
<accession>A0A7N0T3R2</accession>
<organism evidence="1 2">
    <name type="scientific">Kalanchoe fedtschenkoi</name>
    <name type="common">Lavender scallops</name>
    <name type="synonym">South American air plant</name>
    <dbReference type="NCBI Taxonomy" id="63787"/>
    <lineage>
        <taxon>Eukaryota</taxon>
        <taxon>Viridiplantae</taxon>
        <taxon>Streptophyta</taxon>
        <taxon>Embryophyta</taxon>
        <taxon>Tracheophyta</taxon>
        <taxon>Spermatophyta</taxon>
        <taxon>Magnoliopsida</taxon>
        <taxon>eudicotyledons</taxon>
        <taxon>Gunneridae</taxon>
        <taxon>Pentapetalae</taxon>
        <taxon>Saxifragales</taxon>
        <taxon>Crassulaceae</taxon>
        <taxon>Kalanchoe</taxon>
    </lineage>
</organism>
<dbReference type="Gramene" id="Kaladp0021s0043.1.v1.1">
    <property type="protein sequence ID" value="Kaladp0021s0043.1.v1.1.CDS.1"/>
    <property type="gene ID" value="Kaladp0021s0043.v1.1"/>
</dbReference>
<keyword evidence="2" id="KW-1185">Reference proteome</keyword>
<reference evidence="1" key="1">
    <citation type="submission" date="2021-01" db="UniProtKB">
        <authorList>
            <consortium name="EnsemblPlants"/>
        </authorList>
    </citation>
    <scope>IDENTIFICATION</scope>
</reference>
<proteinExistence type="predicted"/>
<evidence type="ECO:0000313" key="2">
    <source>
        <dbReference type="Proteomes" id="UP000594263"/>
    </source>
</evidence>
<dbReference type="Proteomes" id="UP000594263">
    <property type="component" value="Unplaced"/>
</dbReference>
<evidence type="ECO:0000313" key="1">
    <source>
        <dbReference type="EnsemblPlants" id="Kaladp0021s0043.1.v1.1.CDS.1"/>
    </source>
</evidence>
<protein>
    <submittedName>
        <fullName evidence="1">Uncharacterized protein</fullName>
    </submittedName>
</protein>
<dbReference type="EnsemblPlants" id="Kaladp0021s0043.1.v1.1">
    <property type="protein sequence ID" value="Kaladp0021s0043.1.v1.1.CDS.1"/>
    <property type="gene ID" value="Kaladp0021s0043.v1.1"/>
</dbReference>